<protein>
    <submittedName>
        <fullName evidence="2">Uncharacterized protein</fullName>
    </submittedName>
</protein>
<accession>A0A0A9AFJ4</accession>
<dbReference type="AlphaFoldDB" id="A0A0A9AFJ4"/>
<evidence type="ECO:0000256" key="1">
    <source>
        <dbReference type="SAM" id="MobiDB-lite"/>
    </source>
</evidence>
<sequence length="31" mass="3607">MGGGRVEKLQLSEPEPEPRPKRKWDPDMELT</sequence>
<organism evidence="2">
    <name type="scientific">Arundo donax</name>
    <name type="common">Giant reed</name>
    <name type="synonym">Donax arundinaceus</name>
    <dbReference type="NCBI Taxonomy" id="35708"/>
    <lineage>
        <taxon>Eukaryota</taxon>
        <taxon>Viridiplantae</taxon>
        <taxon>Streptophyta</taxon>
        <taxon>Embryophyta</taxon>
        <taxon>Tracheophyta</taxon>
        <taxon>Spermatophyta</taxon>
        <taxon>Magnoliopsida</taxon>
        <taxon>Liliopsida</taxon>
        <taxon>Poales</taxon>
        <taxon>Poaceae</taxon>
        <taxon>PACMAD clade</taxon>
        <taxon>Arundinoideae</taxon>
        <taxon>Arundineae</taxon>
        <taxon>Arundo</taxon>
    </lineage>
</organism>
<name>A0A0A9AFJ4_ARUDO</name>
<evidence type="ECO:0000313" key="2">
    <source>
        <dbReference type="EMBL" id="JAD45872.1"/>
    </source>
</evidence>
<dbReference type="EMBL" id="GBRH01252023">
    <property type="protein sequence ID" value="JAD45872.1"/>
    <property type="molecule type" value="Transcribed_RNA"/>
</dbReference>
<feature type="region of interest" description="Disordered" evidence="1">
    <location>
        <begin position="1"/>
        <end position="31"/>
    </location>
</feature>
<reference evidence="2" key="1">
    <citation type="submission" date="2014-09" db="EMBL/GenBank/DDBJ databases">
        <authorList>
            <person name="Magalhaes I.L.F."/>
            <person name="Oliveira U."/>
            <person name="Santos F.R."/>
            <person name="Vidigal T.H.D.A."/>
            <person name="Brescovit A.D."/>
            <person name="Santos A.J."/>
        </authorList>
    </citation>
    <scope>NUCLEOTIDE SEQUENCE</scope>
    <source>
        <tissue evidence="2">Shoot tissue taken approximately 20 cm above the soil surface</tissue>
    </source>
</reference>
<reference evidence="2" key="2">
    <citation type="journal article" date="2015" name="Data Brief">
        <title>Shoot transcriptome of the giant reed, Arundo donax.</title>
        <authorList>
            <person name="Barrero R.A."/>
            <person name="Guerrero F.D."/>
            <person name="Moolhuijzen P."/>
            <person name="Goolsby J.A."/>
            <person name="Tidwell J."/>
            <person name="Bellgard S.E."/>
            <person name="Bellgard M.I."/>
        </authorList>
    </citation>
    <scope>NUCLEOTIDE SEQUENCE</scope>
    <source>
        <tissue evidence="2">Shoot tissue taken approximately 20 cm above the soil surface</tissue>
    </source>
</reference>
<proteinExistence type="predicted"/>